<feature type="transmembrane region" description="Helical" evidence="2">
    <location>
        <begin position="128"/>
        <end position="153"/>
    </location>
</feature>
<gene>
    <name evidence="3" type="ORF">CPE01_30970</name>
</gene>
<sequence length="198" mass="22551">MFGRRNDPVTTSTPAEDEPPVGIVEDSRKGRPTPKRKEAEAANKRPLVPADRQNAAKAARQAQKEQRDREYKAMQSGDERHMPARDRGPLKRYVRDYVDARFNLGEFFLPIAAVCLVIQLSFAQANALVSVIALFLLYLYVIAAIIDGAVLWFRLKRRIVAKFGAVPRGTLMYAVMRAFQLRRSRLPKPQVKRRAYPE</sequence>
<dbReference type="InterPro" id="IPR021403">
    <property type="entry name" value="DUF3043"/>
</dbReference>
<protein>
    <submittedName>
        <fullName evidence="3">Membrane protein</fullName>
    </submittedName>
</protein>
<dbReference type="Pfam" id="PF11241">
    <property type="entry name" value="DUF3043"/>
    <property type="match status" value="1"/>
</dbReference>
<keyword evidence="4" id="KW-1185">Reference proteome</keyword>
<dbReference type="AlphaFoldDB" id="A0A510UXF0"/>
<evidence type="ECO:0000313" key="4">
    <source>
        <dbReference type="Proteomes" id="UP000321386"/>
    </source>
</evidence>
<keyword evidence="2" id="KW-1133">Transmembrane helix</keyword>
<keyword evidence="2" id="KW-0472">Membrane</keyword>
<keyword evidence="2" id="KW-0812">Transmembrane</keyword>
<comment type="caution">
    <text evidence="3">The sequence shown here is derived from an EMBL/GenBank/DDBJ whole genome shotgun (WGS) entry which is preliminary data.</text>
</comment>
<evidence type="ECO:0000256" key="1">
    <source>
        <dbReference type="SAM" id="MobiDB-lite"/>
    </source>
</evidence>
<evidence type="ECO:0000256" key="2">
    <source>
        <dbReference type="SAM" id="Phobius"/>
    </source>
</evidence>
<feature type="compositionally biased region" description="Basic and acidic residues" evidence="1">
    <location>
        <begin position="62"/>
        <end position="85"/>
    </location>
</feature>
<dbReference type="OrthoDB" id="5194448at2"/>
<dbReference type="Proteomes" id="UP000321386">
    <property type="component" value="Unassembled WGS sequence"/>
</dbReference>
<proteinExistence type="predicted"/>
<feature type="compositionally biased region" description="Basic and acidic residues" evidence="1">
    <location>
        <begin position="25"/>
        <end position="43"/>
    </location>
</feature>
<evidence type="ECO:0000313" key="3">
    <source>
        <dbReference type="EMBL" id="GEK19364.1"/>
    </source>
</evidence>
<dbReference type="RefSeq" id="WP_146807723.1">
    <property type="nucleotide sequence ID" value="NZ_BJUA01000025.1"/>
</dbReference>
<feature type="transmembrane region" description="Helical" evidence="2">
    <location>
        <begin position="102"/>
        <end position="122"/>
    </location>
</feature>
<dbReference type="EMBL" id="BJUA01000025">
    <property type="protein sequence ID" value="GEK19364.1"/>
    <property type="molecule type" value="Genomic_DNA"/>
</dbReference>
<feature type="compositionally biased region" description="Low complexity" evidence="1">
    <location>
        <begin position="50"/>
        <end position="61"/>
    </location>
</feature>
<feature type="region of interest" description="Disordered" evidence="1">
    <location>
        <begin position="1"/>
        <end position="85"/>
    </location>
</feature>
<accession>A0A510UXF0</accession>
<name>A0A510UXF0_9CELL</name>
<organism evidence="3 4">
    <name type="scientific">Cellulomonas persica</name>
    <dbReference type="NCBI Taxonomy" id="76861"/>
    <lineage>
        <taxon>Bacteria</taxon>
        <taxon>Bacillati</taxon>
        <taxon>Actinomycetota</taxon>
        <taxon>Actinomycetes</taxon>
        <taxon>Micrococcales</taxon>
        <taxon>Cellulomonadaceae</taxon>
        <taxon>Cellulomonas</taxon>
    </lineage>
</organism>
<reference evidence="3 4" key="1">
    <citation type="submission" date="2019-07" db="EMBL/GenBank/DDBJ databases">
        <title>Whole genome shotgun sequence of Cellulomonas persica NBRC 101101.</title>
        <authorList>
            <person name="Hosoyama A."/>
            <person name="Uohara A."/>
            <person name="Ohji S."/>
            <person name="Ichikawa N."/>
        </authorList>
    </citation>
    <scope>NUCLEOTIDE SEQUENCE [LARGE SCALE GENOMIC DNA]</scope>
    <source>
        <strain evidence="3 4">NBRC 101101</strain>
    </source>
</reference>